<evidence type="ECO:0000313" key="3">
    <source>
        <dbReference type="EMBL" id="KAK1764476.1"/>
    </source>
</evidence>
<accession>A0AAJ0BUI4</accession>
<feature type="transmembrane region" description="Helical" evidence="2">
    <location>
        <begin position="65"/>
        <end position="84"/>
    </location>
</feature>
<organism evidence="3 4">
    <name type="scientific">Phialemonium atrogriseum</name>
    <dbReference type="NCBI Taxonomy" id="1093897"/>
    <lineage>
        <taxon>Eukaryota</taxon>
        <taxon>Fungi</taxon>
        <taxon>Dikarya</taxon>
        <taxon>Ascomycota</taxon>
        <taxon>Pezizomycotina</taxon>
        <taxon>Sordariomycetes</taxon>
        <taxon>Sordariomycetidae</taxon>
        <taxon>Cephalothecales</taxon>
        <taxon>Cephalothecaceae</taxon>
        <taxon>Phialemonium</taxon>
    </lineage>
</organism>
<keyword evidence="2" id="KW-0812">Transmembrane</keyword>
<keyword evidence="4" id="KW-1185">Reference proteome</keyword>
<gene>
    <name evidence="3" type="ORF">QBC33DRAFT_200833</name>
</gene>
<dbReference type="Proteomes" id="UP001244011">
    <property type="component" value="Unassembled WGS sequence"/>
</dbReference>
<evidence type="ECO:0000256" key="2">
    <source>
        <dbReference type="SAM" id="Phobius"/>
    </source>
</evidence>
<evidence type="ECO:0000313" key="4">
    <source>
        <dbReference type="Proteomes" id="UP001244011"/>
    </source>
</evidence>
<sequence>MPSFPAASLRYALRTPAARATIRPSRLPLVLQVRRFAEPRRADGDLGGPGGSETYPASKPMHRKYTTVTVAGIILGVGLFAMMGRRPKENTEKMAK</sequence>
<reference evidence="3" key="1">
    <citation type="submission" date="2023-06" db="EMBL/GenBank/DDBJ databases">
        <title>Genome-scale phylogeny and comparative genomics of the fungal order Sordariales.</title>
        <authorList>
            <consortium name="Lawrence Berkeley National Laboratory"/>
            <person name="Hensen N."/>
            <person name="Bonometti L."/>
            <person name="Westerberg I."/>
            <person name="Brannstrom I.O."/>
            <person name="Guillou S."/>
            <person name="Cros-Aarteil S."/>
            <person name="Calhoun S."/>
            <person name="Haridas S."/>
            <person name="Kuo A."/>
            <person name="Mondo S."/>
            <person name="Pangilinan J."/>
            <person name="Riley R."/>
            <person name="Labutti K."/>
            <person name="Andreopoulos B."/>
            <person name="Lipzen A."/>
            <person name="Chen C."/>
            <person name="Yanf M."/>
            <person name="Daum C."/>
            <person name="Ng V."/>
            <person name="Clum A."/>
            <person name="Steindorff A."/>
            <person name="Ohm R."/>
            <person name="Martin F."/>
            <person name="Silar P."/>
            <person name="Natvig D."/>
            <person name="Lalanne C."/>
            <person name="Gautier V."/>
            <person name="Ament-Velasquez S.L."/>
            <person name="Kruys A."/>
            <person name="Hutchinson M.I."/>
            <person name="Powell A.J."/>
            <person name="Barry K."/>
            <person name="Miller A.N."/>
            <person name="Grigoriev I.V."/>
            <person name="Debuchy R."/>
            <person name="Gladieux P."/>
            <person name="Thoren M.H."/>
            <person name="Johannesson H."/>
        </authorList>
    </citation>
    <scope>NUCLEOTIDE SEQUENCE</scope>
    <source>
        <strain evidence="3">8032-3</strain>
    </source>
</reference>
<dbReference type="EMBL" id="MU839020">
    <property type="protein sequence ID" value="KAK1764476.1"/>
    <property type="molecule type" value="Genomic_DNA"/>
</dbReference>
<comment type="caution">
    <text evidence="3">The sequence shown here is derived from an EMBL/GenBank/DDBJ whole genome shotgun (WGS) entry which is preliminary data.</text>
</comment>
<dbReference type="GeneID" id="85305766"/>
<evidence type="ECO:0000256" key="1">
    <source>
        <dbReference type="SAM" id="MobiDB-lite"/>
    </source>
</evidence>
<protein>
    <submittedName>
        <fullName evidence="3">Uncharacterized protein</fullName>
    </submittedName>
</protein>
<name>A0AAJ0BUI4_9PEZI</name>
<proteinExistence type="predicted"/>
<keyword evidence="2" id="KW-1133">Transmembrane helix</keyword>
<dbReference type="AlphaFoldDB" id="A0AAJ0BUI4"/>
<feature type="region of interest" description="Disordered" evidence="1">
    <location>
        <begin position="40"/>
        <end position="60"/>
    </location>
</feature>
<dbReference type="RefSeq" id="XP_060280689.1">
    <property type="nucleotide sequence ID" value="XM_060422579.1"/>
</dbReference>
<keyword evidence="2" id="KW-0472">Membrane</keyword>